<keyword evidence="13" id="KW-1185">Reference proteome</keyword>
<evidence type="ECO:0000256" key="8">
    <source>
        <dbReference type="ARBA" id="ARBA00035655"/>
    </source>
</evidence>
<evidence type="ECO:0000256" key="3">
    <source>
        <dbReference type="ARBA" id="ARBA00022475"/>
    </source>
</evidence>
<evidence type="ECO:0000256" key="10">
    <source>
        <dbReference type="SAM" id="Phobius"/>
    </source>
</evidence>
<feature type="compositionally biased region" description="Polar residues" evidence="9">
    <location>
        <begin position="359"/>
        <end position="379"/>
    </location>
</feature>
<dbReference type="PANTHER" id="PTHR30574:SF1">
    <property type="entry name" value="SULPHUR TRANSPORT DOMAIN-CONTAINING PROTEIN"/>
    <property type="match status" value="1"/>
</dbReference>
<dbReference type="SUPFAM" id="SSF64307">
    <property type="entry name" value="SirA-like"/>
    <property type="match status" value="1"/>
</dbReference>
<evidence type="ECO:0000256" key="5">
    <source>
        <dbReference type="ARBA" id="ARBA00022692"/>
    </source>
</evidence>
<protein>
    <submittedName>
        <fullName evidence="12">YeeE/YedE thiosulfate transporter family protein</fullName>
    </submittedName>
</protein>
<keyword evidence="7 10" id="KW-0472">Membrane</keyword>
<dbReference type="Pfam" id="PF04143">
    <property type="entry name" value="Sulf_transp"/>
    <property type="match status" value="1"/>
</dbReference>
<dbReference type="Pfam" id="PF01206">
    <property type="entry name" value="TusA"/>
    <property type="match status" value="1"/>
</dbReference>
<dbReference type="PROSITE" id="PS01148">
    <property type="entry name" value="UPF0033"/>
    <property type="match status" value="1"/>
</dbReference>
<sequence length="483" mass="50948">MILTGLVVGAVLGIVMQRGRFCVTGMLRDIFLQKSWRTFAALLIVISVHAIGLAALTSLGVIAPEYSTFAPAAVIIGGFMFGIGIILAGGCASGTWYRSGEGLVGSWVALAMYALSASAMKGGMLDGFNSWMTSWDTGLTTVPAALGISPWIFAIALAVFTGIMVRRFMIREANSPKPARLNNRPAWKRPLHVYNAAWMIGLLGVIAWPLSAASGRNGGLGITTPSAHTVDFITTGDAKFMNWGTLLVLGLLVGSFIAAKATGEFRIRVADAKTTVRAIFGGILMGVGAALAGGCTVGNGMVETSLFSFQGWIALLFIALGVGAGTKLWLKPSAAQPAARAQDTETYSTDESLDHNVRNENPSGNSIDATPSKSPRNTHAFSDFAAAPSALMVKDPTLAPSKKLKDLGEGYYALDSLGAVCPFPLIEAKDVMKTLQSGDHLVIDFDCTQATEAIPHWAATDGHEVTDFVEKGEASWQITLKKG</sequence>
<evidence type="ECO:0000256" key="4">
    <source>
        <dbReference type="ARBA" id="ARBA00022519"/>
    </source>
</evidence>
<dbReference type="InterPro" id="IPR007272">
    <property type="entry name" value="Sulf_transp_TsuA/YedE"/>
</dbReference>
<reference evidence="12 13" key="1">
    <citation type="journal article" date="2024" name="Fungal Genet. Biol.">
        <title>The porcine skin microbiome exhibits broad fungal antagonism.</title>
        <authorList>
            <person name="De La Cruz K.F."/>
            <person name="Townsend E.C."/>
            <person name="Alex Cheong J.Z."/>
            <person name="Salamzade R."/>
            <person name="Liu A."/>
            <person name="Sandstrom S."/>
            <person name="Davila E."/>
            <person name="Huang L."/>
            <person name="Xu K.H."/>
            <person name="Wu S.Y."/>
            <person name="Meudt J.J."/>
            <person name="Shanmuganayagam D."/>
            <person name="Gibson A.L.F."/>
            <person name="Kalan L.R."/>
        </authorList>
    </citation>
    <scope>NUCLEOTIDE SEQUENCE [LARGE SCALE GENOMIC DNA]</scope>
    <source>
        <strain evidence="12 13">LK2625</strain>
    </source>
</reference>
<evidence type="ECO:0000256" key="7">
    <source>
        <dbReference type="ARBA" id="ARBA00023136"/>
    </source>
</evidence>
<feature type="transmembrane region" description="Helical" evidence="10">
    <location>
        <begin position="191"/>
        <end position="210"/>
    </location>
</feature>
<dbReference type="InterPro" id="IPR001455">
    <property type="entry name" value="TusA-like"/>
</dbReference>
<comment type="caution">
    <text evidence="12">The sequence shown here is derived from an EMBL/GenBank/DDBJ whole genome shotgun (WGS) entry which is preliminary data.</text>
</comment>
<feature type="domain" description="UPF0033" evidence="11">
    <location>
        <begin position="414"/>
        <end position="438"/>
    </location>
</feature>
<evidence type="ECO:0000259" key="11">
    <source>
        <dbReference type="PROSITE" id="PS01148"/>
    </source>
</evidence>
<evidence type="ECO:0000313" key="12">
    <source>
        <dbReference type="EMBL" id="MEX3595924.1"/>
    </source>
</evidence>
<gene>
    <name evidence="12" type="ORF">VVR66_14500</name>
</gene>
<keyword evidence="3" id="KW-1003">Cell membrane</keyword>
<feature type="transmembrane region" description="Helical" evidence="10">
    <location>
        <begin position="311"/>
        <end position="330"/>
    </location>
</feature>
<feature type="transmembrane region" description="Helical" evidence="10">
    <location>
        <begin position="6"/>
        <end position="27"/>
    </location>
</feature>
<comment type="similarity">
    <text evidence="8">Belongs to the TsuA/YedE (TC 9.B.102) family.</text>
</comment>
<feature type="transmembrane region" description="Helical" evidence="10">
    <location>
        <begin position="104"/>
        <end position="124"/>
    </location>
</feature>
<proteinExistence type="inferred from homology"/>
<evidence type="ECO:0000256" key="9">
    <source>
        <dbReference type="SAM" id="MobiDB-lite"/>
    </source>
</evidence>
<feature type="transmembrane region" description="Helical" evidence="10">
    <location>
        <begin position="240"/>
        <end position="259"/>
    </location>
</feature>
<evidence type="ECO:0000313" key="13">
    <source>
        <dbReference type="Proteomes" id="UP001558481"/>
    </source>
</evidence>
<feature type="transmembrane region" description="Helical" evidence="10">
    <location>
        <begin position="69"/>
        <end position="92"/>
    </location>
</feature>
<keyword evidence="6 10" id="KW-1133">Transmembrane helix</keyword>
<evidence type="ECO:0000256" key="1">
    <source>
        <dbReference type="ARBA" id="ARBA00004429"/>
    </source>
</evidence>
<dbReference type="Gene3D" id="3.30.110.40">
    <property type="entry name" value="TusA-like domain"/>
    <property type="match status" value="1"/>
</dbReference>
<dbReference type="PANTHER" id="PTHR30574">
    <property type="entry name" value="INNER MEMBRANE PROTEIN YEDE"/>
    <property type="match status" value="1"/>
</dbReference>
<dbReference type="CDD" id="cd00291">
    <property type="entry name" value="SirA_YedF_YeeD"/>
    <property type="match status" value="1"/>
</dbReference>
<feature type="transmembrane region" description="Helical" evidence="10">
    <location>
        <begin position="39"/>
        <end position="63"/>
    </location>
</feature>
<evidence type="ECO:0000256" key="2">
    <source>
        <dbReference type="ARBA" id="ARBA00022448"/>
    </source>
</evidence>
<keyword evidence="5 10" id="KW-0812">Transmembrane</keyword>
<feature type="transmembrane region" description="Helical" evidence="10">
    <location>
        <begin position="279"/>
        <end position="299"/>
    </location>
</feature>
<organism evidence="12 13">
    <name type="scientific">Kocuria carniphila</name>
    <dbReference type="NCBI Taxonomy" id="262208"/>
    <lineage>
        <taxon>Bacteria</taxon>
        <taxon>Bacillati</taxon>
        <taxon>Actinomycetota</taxon>
        <taxon>Actinomycetes</taxon>
        <taxon>Micrococcales</taxon>
        <taxon>Micrococcaceae</taxon>
        <taxon>Kocuria</taxon>
    </lineage>
</organism>
<name>A0ABV3V587_9MICC</name>
<keyword evidence="2" id="KW-0813">Transport</keyword>
<accession>A0ABV3V587</accession>
<comment type="subcellular location">
    <subcellularLocation>
        <location evidence="1">Cell inner membrane</location>
        <topology evidence="1">Multi-pass membrane protein</topology>
    </subcellularLocation>
</comment>
<keyword evidence="4" id="KW-0997">Cell inner membrane</keyword>
<dbReference type="EMBL" id="JAYWLU010000019">
    <property type="protein sequence ID" value="MEX3595924.1"/>
    <property type="molecule type" value="Genomic_DNA"/>
</dbReference>
<feature type="transmembrane region" description="Helical" evidence="10">
    <location>
        <begin position="144"/>
        <end position="170"/>
    </location>
</feature>
<feature type="region of interest" description="Disordered" evidence="9">
    <location>
        <begin position="340"/>
        <end position="379"/>
    </location>
</feature>
<dbReference type="Proteomes" id="UP001558481">
    <property type="component" value="Unassembled WGS sequence"/>
</dbReference>
<dbReference type="InterPro" id="IPR036868">
    <property type="entry name" value="TusA-like_sf"/>
</dbReference>
<evidence type="ECO:0000256" key="6">
    <source>
        <dbReference type="ARBA" id="ARBA00022989"/>
    </source>
</evidence>